<evidence type="ECO:0000259" key="1">
    <source>
        <dbReference type="Pfam" id="PF13201"/>
    </source>
</evidence>
<dbReference type="EMBL" id="FOFY01000001">
    <property type="protein sequence ID" value="SEQ04033.1"/>
    <property type="molecule type" value="Genomic_DNA"/>
</dbReference>
<keyword evidence="3" id="KW-1185">Reference proteome</keyword>
<dbReference type="RefSeq" id="WP_041888323.1">
    <property type="nucleotide sequence ID" value="NZ_CP010817.1"/>
</dbReference>
<dbReference type="KEGG" id="mpw:MPR_0110"/>
<dbReference type="Pfam" id="PF13201">
    <property type="entry name" value="PCMD"/>
    <property type="match status" value="1"/>
</dbReference>
<evidence type="ECO:0000313" key="3">
    <source>
        <dbReference type="Proteomes" id="UP000183496"/>
    </source>
</evidence>
<evidence type="ECO:0000313" key="2">
    <source>
        <dbReference type="EMBL" id="SEQ04033.1"/>
    </source>
</evidence>
<sequence length="379" mass="42381">MRINYLLFALLTTIGITFSSCIKDEAIGRETDILKATIEGAEEYLSMNPTITNNKVFFLLHSDIKKKTFAPTFKLTEGATIEPANGTTQDFSNGAVKYTITSSDGLFKKVYNVSFINNTFISEYSFENVKTEITDGPEGIYHEFYEKLPTGEEKYDWASGNLGYNMLAETLLEDDQELSPEVYPTFSINDGYKGKGVKMVTRSTGPLGNMMKTPLAAGNLYLGVFDFTFPPINSTKFGIPYGQKLNMPVSLTGYYKYKAGENFKVNSTDGSNYTKDGWDAYAIIFEKGSDSSKEYLGGNHSFQDPRMVAMARLSDKQRLEANDWTSFEIPFTVLPGKTFDPENNYMITIVFSSSVEGDRFNGAVGSTLYIDEVKLNYDK</sequence>
<protein>
    <submittedName>
        <fullName evidence="2">Carbohydrate metabolism domain-containing protein</fullName>
    </submittedName>
</protein>
<dbReference type="InterPro" id="IPR038653">
    <property type="entry name" value="Put_CMD_sf"/>
</dbReference>
<comment type="caution">
    <text evidence="2">The sequence shown here is derived from an EMBL/GenBank/DDBJ whole genome shotgun (WGS) entry which is preliminary data.</text>
</comment>
<dbReference type="InterPro" id="IPR025112">
    <property type="entry name" value="PCMD"/>
</dbReference>
<feature type="domain" description="Putative carbohydrate metabolism" evidence="1">
    <location>
        <begin position="126"/>
        <end position="375"/>
    </location>
</feature>
<dbReference type="Proteomes" id="UP000183496">
    <property type="component" value="Unassembled WGS sequence"/>
</dbReference>
<dbReference type="PROSITE" id="PS51257">
    <property type="entry name" value="PROKAR_LIPOPROTEIN"/>
    <property type="match status" value="1"/>
</dbReference>
<dbReference type="Gene3D" id="2.60.120.890">
    <property type="entry name" value="BT2081, beta-jelly-roll domain"/>
    <property type="match status" value="1"/>
</dbReference>
<organism evidence="2 3">
    <name type="scientific">Myroides profundi</name>
    <dbReference type="NCBI Taxonomy" id="480520"/>
    <lineage>
        <taxon>Bacteria</taxon>
        <taxon>Pseudomonadati</taxon>
        <taxon>Bacteroidota</taxon>
        <taxon>Flavobacteriia</taxon>
        <taxon>Flavobacteriales</taxon>
        <taxon>Flavobacteriaceae</taxon>
        <taxon>Myroides</taxon>
    </lineage>
</organism>
<reference evidence="2 3" key="1">
    <citation type="submission" date="2016-10" db="EMBL/GenBank/DDBJ databases">
        <authorList>
            <person name="Varghese N."/>
            <person name="Submissions S."/>
        </authorList>
    </citation>
    <scope>NUCLEOTIDE SEQUENCE [LARGE SCALE GENOMIC DNA]</scope>
    <source>
        <strain evidence="3">DSM 19823 / KCTC 23066 / CCTCC M 208030 / D25</strain>
    </source>
</reference>
<accession>A0AAJ5BCJ7</accession>
<proteinExistence type="predicted"/>
<dbReference type="AlphaFoldDB" id="A0AAJ5BCJ7"/>
<dbReference type="Gene3D" id="2.60.40.2340">
    <property type="match status" value="1"/>
</dbReference>
<gene>
    <name evidence="2" type="ORF">SAMN04488089_101384</name>
</gene>
<name>A0AAJ5BCJ7_MYRPR</name>